<reference evidence="2 3" key="1">
    <citation type="journal article" date="2021" name="BMC Genomics">
        <title>Datura genome reveals duplications of psychoactive alkaloid biosynthetic genes and high mutation rate following tissue culture.</title>
        <authorList>
            <person name="Rajewski A."/>
            <person name="Carter-House D."/>
            <person name="Stajich J."/>
            <person name="Litt A."/>
        </authorList>
    </citation>
    <scope>NUCLEOTIDE SEQUENCE [LARGE SCALE GENOMIC DNA]</scope>
    <source>
        <strain evidence="2">AR-01</strain>
    </source>
</reference>
<comment type="caution">
    <text evidence="2">The sequence shown here is derived from an EMBL/GenBank/DDBJ whole genome shotgun (WGS) entry which is preliminary data.</text>
</comment>
<evidence type="ECO:0000256" key="1">
    <source>
        <dbReference type="SAM" id="MobiDB-lite"/>
    </source>
</evidence>
<name>A0ABS8TT51_DATST</name>
<organism evidence="2 3">
    <name type="scientific">Datura stramonium</name>
    <name type="common">Jimsonweed</name>
    <name type="synonym">Common thornapple</name>
    <dbReference type="NCBI Taxonomy" id="4076"/>
    <lineage>
        <taxon>Eukaryota</taxon>
        <taxon>Viridiplantae</taxon>
        <taxon>Streptophyta</taxon>
        <taxon>Embryophyta</taxon>
        <taxon>Tracheophyta</taxon>
        <taxon>Spermatophyta</taxon>
        <taxon>Magnoliopsida</taxon>
        <taxon>eudicotyledons</taxon>
        <taxon>Gunneridae</taxon>
        <taxon>Pentapetalae</taxon>
        <taxon>asterids</taxon>
        <taxon>lamiids</taxon>
        <taxon>Solanales</taxon>
        <taxon>Solanaceae</taxon>
        <taxon>Solanoideae</taxon>
        <taxon>Datureae</taxon>
        <taxon>Datura</taxon>
    </lineage>
</organism>
<accession>A0ABS8TT51</accession>
<dbReference type="EMBL" id="JACEIK010001983">
    <property type="protein sequence ID" value="MCD7473499.1"/>
    <property type="molecule type" value="Genomic_DNA"/>
</dbReference>
<evidence type="ECO:0000313" key="2">
    <source>
        <dbReference type="EMBL" id="MCD7473499.1"/>
    </source>
</evidence>
<keyword evidence="3" id="KW-1185">Reference proteome</keyword>
<proteinExistence type="predicted"/>
<sequence length="91" mass="10162">MTRLTNYHGLDGESEGHQSGDVPFTGVSHVRRRDHRRTAVWTIIRCFKVYGLMVDLTGHRRSDRPSLLLLEGGIELVMLFKGDGGFHGPSG</sequence>
<feature type="non-terminal residue" evidence="2">
    <location>
        <position position="91"/>
    </location>
</feature>
<feature type="region of interest" description="Disordered" evidence="1">
    <location>
        <begin position="1"/>
        <end position="25"/>
    </location>
</feature>
<dbReference type="Proteomes" id="UP000823775">
    <property type="component" value="Unassembled WGS sequence"/>
</dbReference>
<protein>
    <submittedName>
        <fullName evidence="2">Uncharacterized protein</fullName>
    </submittedName>
</protein>
<gene>
    <name evidence="2" type="ORF">HAX54_015406</name>
</gene>
<evidence type="ECO:0000313" key="3">
    <source>
        <dbReference type="Proteomes" id="UP000823775"/>
    </source>
</evidence>